<protein>
    <submittedName>
        <fullName evidence="1">Uncharacterized protein</fullName>
    </submittedName>
</protein>
<organism evidence="1 2">
    <name type="scientific">Aphanomyces invadans</name>
    <dbReference type="NCBI Taxonomy" id="157072"/>
    <lineage>
        <taxon>Eukaryota</taxon>
        <taxon>Sar</taxon>
        <taxon>Stramenopiles</taxon>
        <taxon>Oomycota</taxon>
        <taxon>Saprolegniomycetes</taxon>
        <taxon>Saprolegniales</taxon>
        <taxon>Verrucalvaceae</taxon>
        <taxon>Aphanomyces</taxon>
    </lineage>
</organism>
<dbReference type="InterPro" id="IPR000992">
    <property type="entry name" value="SRP1_TIP1"/>
</dbReference>
<comment type="caution">
    <text evidence="1">The sequence shown here is derived from an EMBL/GenBank/DDBJ whole genome shotgun (WGS) entry which is preliminary data.</text>
</comment>
<keyword evidence="2" id="KW-1185">Reference proteome</keyword>
<dbReference type="EMBL" id="QUSY01001051">
    <property type="protein sequence ID" value="RHY26261.1"/>
    <property type="molecule type" value="Genomic_DNA"/>
</dbReference>
<reference evidence="1 2" key="1">
    <citation type="submission" date="2018-08" db="EMBL/GenBank/DDBJ databases">
        <title>Aphanomyces genome sequencing and annotation.</title>
        <authorList>
            <person name="Minardi D."/>
            <person name="Oidtmann B."/>
            <person name="Van Der Giezen M."/>
            <person name="Studholme D.J."/>
        </authorList>
    </citation>
    <scope>NUCLEOTIDE SEQUENCE [LARGE SCALE GENOMIC DNA]</scope>
    <source>
        <strain evidence="1 2">NJM0002</strain>
    </source>
</reference>
<evidence type="ECO:0000313" key="1">
    <source>
        <dbReference type="EMBL" id="RHY26261.1"/>
    </source>
</evidence>
<evidence type="ECO:0000313" key="2">
    <source>
        <dbReference type="Proteomes" id="UP000285060"/>
    </source>
</evidence>
<sequence length="255" mass="28943">MGETEEYTDGVGDATSVAVRHATKRRRRVTTDDDLDAKLSSLERAVYELDDETGRLEGKAMVLARMPWYSTRLHDQQSSRVIHVYLQMFQYGFKIHNPVDAVKQERFLRSVCRDDMVFCGGNWSTHGVDKLIHAFRIYSSLHPNYIMHPKYFEVVRNDEDNGDVVCDVQCTVSQRLTRETVAVFFPHIMSQEHLVQILVGRDILVDTNVSFGFTPAGLIDAFTVTMSREKAFAQLLGVEAAAMLADGQQYLSLVT</sequence>
<dbReference type="Proteomes" id="UP000285060">
    <property type="component" value="Unassembled WGS sequence"/>
</dbReference>
<dbReference type="PROSITE" id="PS00724">
    <property type="entry name" value="SRP1_TIP1"/>
    <property type="match status" value="1"/>
</dbReference>
<proteinExistence type="predicted"/>
<accession>A0A418AN30</accession>
<gene>
    <name evidence="1" type="ORF">DYB32_007775</name>
</gene>
<name>A0A418AN30_9STRA</name>
<dbReference type="VEuPathDB" id="FungiDB:H310_09272"/>
<dbReference type="AlphaFoldDB" id="A0A418AN30"/>